<evidence type="ECO:0000256" key="2">
    <source>
        <dbReference type="ARBA" id="ARBA00023157"/>
    </source>
</evidence>
<dbReference type="InterPro" id="IPR026444">
    <property type="entry name" value="Secre_tail"/>
</dbReference>
<name>A0ABW9Z8N2_9FLAO</name>
<feature type="compositionally biased region" description="Low complexity" evidence="3">
    <location>
        <begin position="166"/>
        <end position="183"/>
    </location>
</feature>
<dbReference type="Pfam" id="PF21722">
    <property type="entry name" value="Gly_rich_2"/>
    <property type="match status" value="1"/>
</dbReference>
<dbReference type="SMART" id="SM00560">
    <property type="entry name" value="LamGL"/>
    <property type="match status" value="1"/>
</dbReference>
<accession>A0ABW9Z8N2</accession>
<gene>
    <name evidence="6" type="ORF">GV828_04505</name>
</gene>
<dbReference type="InterPro" id="IPR013320">
    <property type="entry name" value="ConA-like_dom_sf"/>
</dbReference>
<dbReference type="SUPFAM" id="SSF49899">
    <property type="entry name" value="Concanavalin A-like lectins/glucanases"/>
    <property type="match status" value="1"/>
</dbReference>
<dbReference type="Gene3D" id="2.60.120.200">
    <property type="match status" value="1"/>
</dbReference>
<evidence type="ECO:0000256" key="3">
    <source>
        <dbReference type="SAM" id="MobiDB-lite"/>
    </source>
</evidence>
<dbReference type="Pfam" id="PF26628">
    <property type="entry name" value="DUF8202"/>
    <property type="match status" value="1"/>
</dbReference>
<keyword evidence="2" id="KW-1015">Disulfide bond</keyword>
<evidence type="ECO:0000313" key="6">
    <source>
        <dbReference type="EMBL" id="NBL64460.1"/>
    </source>
</evidence>
<feature type="region of interest" description="Disordered" evidence="3">
    <location>
        <begin position="54"/>
        <end position="74"/>
    </location>
</feature>
<evidence type="ECO:0000256" key="4">
    <source>
        <dbReference type="SAM" id="SignalP"/>
    </source>
</evidence>
<reference evidence="7" key="1">
    <citation type="submission" date="2020-01" db="EMBL/GenBank/DDBJ databases">
        <title>Sphingomonas sp. strain CSW-10.</title>
        <authorList>
            <person name="Chen W.-M."/>
        </authorList>
    </citation>
    <scope>NUCLEOTIDE SEQUENCE [LARGE SCALE GENOMIC DNA]</scope>
    <source>
        <strain evidence="7">NST-5</strain>
    </source>
</reference>
<dbReference type="NCBIfam" id="TIGR04183">
    <property type="entry name" value="Por_Secre_tail"/>
    <property type="match status" value="1"/>
</dbReference>
<dbReference type="InterPro" id="IPR058515">
    <property type="entry name" value="DUF8202"/>
</dbReference>
<feature type="signal peptide" evidence="4">
    <location>
        <begin position="1"/>
        <end position="26"/>
    </location>
</feature>
<dbReference type="RefSeq" id="WP_166536287.1">
    <property type="nucleotide sequence ID" value="NZ_JAABLM010000004.1"/>
</dbReference>
<proteinExistence type="predicted"/>
<keyword evidence="1 4" id="KW-0732">Signal</keyword>
<dbReference type="Pfam" id="PF13385">
    <property type="entry name" value="Laminin_G_3"/>
    <property type="match status" value="1"/>
</dbReference>
<protein>
    <submittedName>
        <fullName evidence="6">T9SS type A sorting domain-containing protein</fullName>
    </submittedName>
</protein>
<dbReference type="InterPro" id="IPR006558">
    <property type="entry name" value="LamG-like"/>
</dbReference>
<evidence type="ECO:0000256" key="1">
    <source>
        <dbReference type="ARBA" id="ARBA00022729"/>
    </source>
</evidence>
<evidence type="ECO:0000313" key="7">
    <source>
        <dbReference type="Proteomes" id="UP000798602"/>
    </source>
</evidence>
<dbReference type="InterPro" id="IPR049304">
    <property type="entry name" value="Gly_rich_dom"/>
</dbReference>
<dbReference type="Proteomes" id="UP000798602">
    <property type="component" value="Unassembled WGS sequence"/>
</dbReference>
<feature type="compositionally biased region" description="Gly residues" evidence="3">
    <location>
        <begin position="148"/>
        <end position="165"/>
    </location>
</feature>
<comment type="caution">
    <text evidence="6">The sequence shown here is derived from an EMBL/GenBank/DDBJ whole genome shotgun (WGS) entry which is preliminary data.</text>
</comment>
<keyword evidence="7" id="KW-1185">Reference proteome</keyword>
<sequence>MKKNSLLNCRLWLALMLVCTSFESFSQTVLLTDNIPGNKLFVVPPGTSVITIEGIGGGGRGGTRTTSGGGGGGGGGAYSRVTIAVTPGQVIPYTVGAGSNSTTDGGDTSFLNTTTLLAKGGESVGNNFSTGGIGGQANQGVGDVRFSGGNGFSTSGGNGGGGGSSAGNAENGNNATNSSGATAPFFGGNGGNGRTSSDGSGFNAANPGGGGGGSRRTSGTRYGGTGGNGLIRIVAAPAYRSEFISMDLGIPSWCAGETRTVSVTVKNIGTNTWTNTSPDINIGIKWNGDPDYLVRTDANNLAPLATQTYFLSVTAPTAGTNNLQFDIVSEGNCWFANNAGTCGPENTVFRSSILNITNCPSNGPGGVRHNLQLWLRADLLDGTTGTPNNTLVSSWITQGLGSNAVVNTSTQEPVYRNSVASNVNFNAVVDFTNDNNNAPEDYNYARLGQQYLQGTSGYYTQDMFVVSIPDQNISAATASMDIFCGDNSPTVDNDRDGSGIGYGTYSVRFDNEVIAYAVGTTSSSSSAPVNSRGYGIAQTSTTSNYQAGAVGLINTRTNTLGNNQELYYNANNIGNTVVGLPQYSNISNSRFWIGRSQAYRSSLDARVAEIITFDARKNDATERIRIESYLGIKYGITLGVNGTSQNYVDSDNSVIWNIAANDGYNFNIAGIGRDDISRLTQKQSRSSNDVNDVVIALGDVVATTNTANTNNFANNKNFLLWGHNNGTLASSGVNSNVSLGTISTTFTRGNRIYKIVETGGDIPQTTISLPTNILATAFPKSPNQDYVLIVSTSASFASTNIVDIIPLKDNGTTLETWYDFDGTKFFSFGVATENVGSYRLDHDTTDFIIGEKNINLNANFTVSGWCRTSGNNGSIIAKNGAYDFYINAAGQFVGNWNNVDRVISTVSVNDGKWHYVAVTFSAGTARLFIDGVENVLATALPNPSANSNHFTIGAVWSNKNVISKTFIGDIDEIRIWNSALSETQLRYIMNQEIEKNGTAVFGKSIPNTITKNDISSTLWNNLLIYYDMNSFYGTAVKDKSNNNFWARLKYLNNDKIVANLQTAPLPYQTVSNGNWSSTATWLNGNVQELPYGLSISNPTIPIDWNIVETNHTITSNGNKNLLALSINSDTFLATNDSKVEISHYLKINGKLDLVGKSQLIQTLNSDFDATSAGNAERDQQGTSNLYNYNYWSSPVSTINATSNNGTYTVSSVFKDGTTLTPQNINFIGGYNGSGTSPISIARYWLYKFQNTIGVYANWAAINENSPLFAGQGFTMKGSGAVTPTQNYTFVGKPNNGRISVNISANMSNLLGNPYLSALDATQFITDNLGVMTGTIYFWDQYGGNSHILREYQGGYAARNLTGGVVAVANPGVMPGSGTKIPQRFIPVGQGFWIEANGTGGNLIFNNNQRAFIKEDEPNSFTMFRQNNPLTEAEHFSNNQNDSVAEADEFKKIRLNYLANGAKRDILLGFMNENATENYDPGYDGIQWDTQNNDIFFPHEAGNLVIQGVGAFDIYKRFPITLKTSQAGEVKINLTESNNFNPSQEIYVYDAQTETFYDIRNEDFFITLNSGTHENRFSIRFTNEENLTTGFTNHNNIRISYAYNTDVLHIKNLNQEAIIYSVTAFNILGQEIKSNDVRNENQAEITIPFNGYAAGTYIFKINTDIGDFSYKIIKK</sequence>
<dbReference type="EMBL" id="JAABLM010000004">
    <property type="protein sequence ID" value="NBL64460.1"/>
    <property type="molecule type" value="Genomic_DNA"/>
</dbReference>
<feature type="chain" id="PRO_5046128244" evidence="4">
    <location>
        <begin position="27"/>
        <end position="1674"/>
    </location>
</feature>
<evidence type="ECO:0000259" key="5">
    <source>
        <dbReference type="SMART" id="SM00560"/>
    </source>
</evidence>
<feature type="domain" description="LamG-like jellyroll fold" evidence="5">
    <location>
        <begin position="858"/>
        <end position="983"/>
    </location>
</feature>
<feature type="region of interest" description="Disordered" evidence="3">
    <location>
        <begin position="139"/>
        <end position="223"/>
    </location>
</feature>
<organism evidence="6 7">
    <name type="scientific">Flavobacterium ichthyis</name>
    <dbReference type="NCBI Taxonomy" id="2698827"/>
    <lineage>
        <taxon>Bacteria</taxon>
        <taxon>Pseudomonadati</taxon>
        <taxon>Bacteroidota</taxon>
        <taxon>Flavobacteriia</taxon>
        <taxon>Flavobacteriales</taxon>
        <taxon>Flavobacteriaceae</taxon>
        <taxon>Flavobacterium</taxon>
    </lineage>
</organism>